<proteinExistence type="predicted"/>
<protein>
    <submittedName>
        <fullName evidence="3">Uncharacterized protein AT4g17310</fullName>
    </submittedName>
    <submittedName>
        <fullName evidence="2">Uncharacterized protein dl4690c</fullName>
    </submittedName>
</protein>
<dbReference type="AlphaFoldDB" id="O23574"/>
<evidence type="ECO:0000313" key="2">
    <source>
        <dbReference type="EMBL" id="CAB10512.1"/>
    </source>
</evidence>
<gene>
    <name evidence="2" type="primary">dl4690c</name>
    <name evidence="3" type="ordered locus">At4g17310</name>
</gene>
<accession>O23574</accession>
<evidence type="ECO:0000313" key="3">
    <source>
        <dbReference type="EMBL" id="CAB78734.1"/>
    </source>
</evidence>
<reference key="3">
    <citation type="journal article" date="1999" name="Nature">
        <title>Sequence and analysis of chromosome 4 of the plant Arabidopsis thaliana.</title>
        <authorList>
            <consortium name="EU"/>
            <consortium name="CSHL and WU Arabidopsis Sequencing Project"/>
            <person name="Mayer K."/>
            <person name="Schuller C."/>
            <person name="Wambutt R."/>
            <person name="Murphy G."/>
            <person name="Volckaert G."/>
            <person name="Pohl T."/>
            <person name="Dusterhoft A."/>
            <person name="Stiekema W."/>
            <person name="Entian K.D."/>
            <person name="Terryn N."/>
            <person name="Harris B."/>
            <person name="Ansorge W."/>
            <person name="Brandt P."/>
            <person name="Grivell L."/>
            <person name="Rieger M."/>
            <person name="Weichselgartner M."/>
            <person name="de Simone V."/>
            <person name="Obermaier B."/>
            <person name="Mache R."/>
            <person name="Muller M."/>
            <person name="Kreis M."/>
            <person name="Delseny M."/>
            <person name="Puigdomenech P."/>
            <person name="Watson M."/>
            <person name="Schmidtheini T."/>
            <person name="Reichert B."/>
            <person name="Portatelle D."/>
            <person name="Perez-Alonso M."/>
            <person name="Boutry M."/>
            <person name="Bancroft I."/>
            <person name="Vos P."/>
            <person name="Hoheisel J."/>
            <person name="Zimmermann W."/>
            <person name="Wedler H."/>
            <person name="Ridley P."/>
            <person name="Langham S.A."/>
            <person name="McCullagh B."/>
            <person name="Bilham L."/>
            <person name="Robben J."/>
            <person name="Van der Schueren J."/>
            <person name="Grymonprez B."/>
            <person name="Chuang Y.J."/>
            <person name="Vandenbussche F."/>
            <person name="Braeken M."/>
            <person name="Weltjens I."/>
            <person name="Voet M."/>
            <person name="Bastiaens I."/>
            <person name="Aert R."/>
            <person name="Defoor E."/>
            <person name="Weitzenegger T."/>
            <person name="Bothe G."/>
            <person name="Ramsperger U."/>
            <person name="Hilbert H."/>
            <person name="Braun M."/>
            <person name="Holzer E."/>
            <person name="Brandt A."/>
            <person name="Peters S."/>
            <person name="van Staveren M."/>
            <person name="Dirske W."/>
            <person name="Mooijman P."/>
            <person name="Klein Lankhorst R."/>
            <person name="Rose M."/>
            <person name="Hauf J."/>
            <person name="Kotter P."/>
            <person name="Berneiser S."/>
            <person name="Hempel S."/>
            <person name="Feldpausch M."/>
            <person name="Lamberth S."/>
            <person name="Van den Daele H."/>
            <person name="De Keyser A."/>
            <person name="Buysshaert C."/>
            <person name="Gielen J."/>
            <person name="Villarroel R."/>
            <person name="De Clercq R."/>
            <person name="Van Montagu M."/>
            <person name="Rogers J."/>
            <person name="Cronin A."/>
            <person name="Quail M."/>
            <person name="Bray-Allen S."/>
            <person name="Clark L."/>
            <person name="Doggett J."/>
            <person name="Hall S."/>
            <person name="Kay M."/>
            <person name="Lennard N."/>
            <person name="McLay K."/>
            <person name="Mayes R."/>
            <person name="Pettett A."/>
            <person name="Rajandream M.A."/>
            <person name="Lyne M."/>
            <person name="Benes V."/>
            <person name="Rechmann S."/>
            <person name="Borkova D."/>
            <person name="Blocker H."/>
            <person name="Scharfe M."/>
            <person name="Grimm M."/>
            <person name="Lohnert T.H."/>
            <person name="Dose S."/>
            <person name="de Haan M."/>
            <person name="Maarse A."/>
            <person name="Schafer M."/>
            <person name="Muller-Auer S."/>
            <person name="Gabel C."/>
            <person name="Fuchs M."/>
            <person name="Fartmann B."/>
            <person name="Granderath K."/>
            <person name="Dauner D."/>
            <person name="Herzl A."/>
            <person name="Neumann S."/>
            <person name="Argiriou A."/>
            <person name="Vitale D."/>
            <person name="Liguori R."/>
            <person name="Piravandi E."/>
            <person name="Massenet O."/>
            <person name="Quigley F."/>
            <person name="Clabauld G."/>
            <person name="Mundlein A."/>
            <person name="Felber R."/>
            <person name="Schnabl S."/>
            <person name="Hiller R."/>
            <person name="Schmidt W."/>
            <person name="Lecharny A."/>
            <person name="Aubourg S."/>
            <person name="Chefdor F."/>
            <person name="Cooke R."/>
            <person name="Berger C."/>
            <person name="Montfort A."/>
            <person name="Casacuberta E."/>
            <person name="Gibbons T."/>
            <person name="Weber N."/>
            <person name="Vandenbol M."/>
            <person name="Bargues M."/>
            <person name="Terol J."/>
            <person name="Torres A."/>
            <person name="Perez-Perez A."/>
            <person name="Purnelle B."/>
            <person name="Bent E."/>
            <person name="Johnson S."/>
            <person name="Tacon D."/>
            <person name="Jesse T."/>
            <person name="Heijnen L."/>
            <person name="Schwarz S."/>
            <person name="Scholler P."/>
            <person name="Heber S."/>
            <person name="Francs P."/>
            <person name="Bielke C."/>
            <person name="Frishman D."/>
            <person name="Haase D."/>
            <person name="Lemcke K."/>
            <person name="Mewes H.W."/>
            <person name="Stocker S."/>
            <person name="Zaccaria P."/>
            <person name="Bevan M."/>
            <person name="Wilson R.K."/>
            <person name="de la Bastide M."/>
            <person name="Habermann K."/>
            <person name="Parnell L."/>
            <person name="Dedhia N."/>
            <person name="Gnoj L."/>
            <person name="Schutz K."/>
            <person name="Huang E."/>
            <person name="Spiegel L."/>
            <person name="Sehkon M."/>
            <person name="Murray J."/>
            <person name="Sheet P."/>
            <person name="Cordes M."/>
            <person name="Abu-Threideh J."/>
            <person name="Stoneking T."/>
            <person name="Kalicki J."/>
            <person name="Graves T."/>
            <person name="Harmon G."/>
            <person name="Edwards J."/>
            <person name="Latreille P."/>
            <person name="Courtney L."/>
            <person name="Cloud J."/>
            <person name="Abbott A."/>
            <person name="Scott K."/>
            <person name="Johnson D."/>
            <person name="Minx P."/>
            <person name="Bentley D."/>
            <person name="Fulton B."/>
            <person name="Miller N."/>
            <person name="Greco T."/>
            <person name="Kemp K."/>
            <person name="Kramer J."/>
            <person name="Fulton L."/>
            <person name="Mardis E."/>
            <person name="Dante M."/>
            <person name="Pepin K."/>
            <person name="Hillier L."/>
            <person name="Nelson J."/>
            <person name="Spieth J."/>
            <person name="Ryan E."/>
            <person name="Andrews S."/>
            <person name="Geisel C."/>
            <person name="Layman D."/>
            <person name="Du H."/>
            <person name="Ali J."/>
            <person name="Berghoff A."/>
            <person name="Jones K."/>
            <person name="Drone K."/>
            <person name="Cotton M."/>
            <person name="Joshu C."/>
            <person name="Antonoiu B."/>
            <person name="Zidanic M."/>
            <person name="Strong C."/>
            <person name="Sun H."/>
            <person name="Lamar B."/>
            <person name="Yordan C."/>
            <person name="Ma P."/>
            <person name="Zhong J."/>
            <person name="Preston R."/>
            <person name="Vil D."/>
            <person name="Shekher M."/>
            <person name="Matero A."/>
            <person name="Shah R."/>
            <person name="Swaby I.K."/>
            <person name="O'Shaughnessy A."/>
            <person name="Rodriguez M."/>
            <person name="Hoffmann J."/>
            <person name="Till S."/>
            <person name="Granat S."/>
            <person name="Shohdy N."/>
            <person name="Hasegawa A."/>
            <person name="Hameed A."/>
            <person name="Lodhi M."/>
            <person name="Johnson A."/>
            <person name="Chen E."/>
            <person name="Marra M."/>
            <person name="Martienssen R."/>
            <person name="McCombie W.R."/>
        </authorList>
    </citation>
    <scope>NUCLEOTIDE SEQUENCE [LARGE SCALE GENOMIC DNA]</scope>
    <source>
        <strain>cv. Columbia</strain>
    </source>
</reference>
<sequence length="57" mass="6148">MASACHQPPDLRRLRHQPDFVFLLNPLAISPSPVAVTAAQHGGGGEADVMSKHNFKE</sequence>
<name>O23574_ARATH</name>
<reference key="2">
    <citation type="journal article" date="1998" name="Nature">
        <title>Analysis of 1.9 Mb of contiguous sequence from chromosome 4 of Arabidopsis thaliana.</title>
        <authorList>
            <person name="Bevan M."/>
            <person name="Bancroft I."/>
            <person name="Bent E."/>
            <person name="Love K."/>
            <person name="Goodman H.M."/>
            <person name="Dean C."/>
            <person name="Bergkamp R."/>
            <person name="Dirkse W."/>
            <person name="van Staveren M."/>
            <person name="Stiekema W."/>
            <person name="Drost L."/>
            <person name="Ridley P."/>
            <person name="Hudson S.-A."/>
            <person name="Patel K."/>
            <person name="Murphy G."/>
            <person name="Piffanelli P."/>
            <person name="Wedler H."/>
            <person name="Wedler E."/>
            <person name="Wambutt R."/>
            <person name="Weitzenegger T."/>
            <person name="Pohl T."/>
            <person name="Terryn N."/>
            <person name="Gielen J."/>
            <person name="Villarroel R."/>
            <person name="De Clercq R."/>
            <person name="van Montagu M."/>
            <person name="Lecharny A."/>
            <person name="Aubourg S."/>
            <person name="Gy I."/>
            <person name="Kreis M."/>
            <person name="Lao N."/>
            <person name="Kavanagh T."/>
            <person name="Hempel S."/>
            <person name="Kotter P."/>
            <person name="Entian K.-D."/>
            <person name="Rieger M."/>
            <person name="Schaefer M."/>
            <person name="Funk B."/>
            <person name="Mueller-Auer S."/>
            <person name="Silvey M."/>
            <person name="James R."/>
            <person name="Monfort A."/>
            <person name="Pons A."/>
            <person name="Puigdomenech P."/>
            <person name="Douka A."/>
            <person name="Voukelatou E."/>
            <person name="Milioni D."/>
            <person name="Hatzopoulos P."/>
            <person name="Piravandi E."/>
            <person name="Obermaier B."/>
            <person name="Hilbert H."/>
            <person name="Duesterhoeft A."/>
            <person name="Moores T."/>
            <person name="Jones J.D.G."/>
            <person name="Eneva T."/>
            <person name="Palme K."/>
            <person name="Benes V."/>
            <person name="Rechmann S."/>
            <person name="Ansorge W."/>
            <person name="Cooke R."/>
            <person name="Berger C."/>
            <person name="Delseny M."/>
            <person name="Voet M."/>
            <person name="Volckaert G."/>
            <person name="Mewes H.-W."/>
            <person name="Klosterman S."/>
            <person name="Schueller C."/>
            <person name="Chalwatzis N."/>
        </authorList>
    </citation>
    <scope>NUCLEOTIDE SEQUENCE [LARGE SCALE GENOMIC DNA]</scope>
    <source>
        <strain>cv. Columbia</strain>
    </source>
</reference>
<organism evidence="2">
    <name type="scientific">Arabidopsis thaliana</name>
    <name type="common">Mouse-ear cress</name>
    <dbReference type="NCBI Taxonomy" id="3702"/>
    <lineage>
        <taxon>Eukaryota</taxon>
        <taxon>Viridiplantae</taxon>
        <taxon>Streptophyta</taxon>
        <taxon>Embryophyta</taxon>
        <taxon>Tracheophyta</taxon>
        <taxon>Spermatophyta</taxon>
        <taxon>Magnoliopsida</taxon>
        <taxon>eudicotyledons</taxon>
        <taxon>Gunneridae</taxon>
        <taxon>Pentapetalae</taxon>
        <taxon>rosids</taxon>
        <taxon>malvids</taxon>
        <taxon>Brassicales</taxon>
        <taxon>Brassicaceae</taxon>
        <taxon>Camelineae</taxon>
        <taxon>Arabidopsis</taxon>
    </lineage>
</organism>
<reference evidence="2" key="1">
    <citation type="submission" date="1997-07" db="EMBL/GenBank/DDBJ databases">
        <authorList>
            <person name="Bevan M."/>
            <person name="Stiekema W."/>
            <person name="Murphy G."/>
            <person name="Wambutt R."/>
            <person name="Pohl T."/>
            <person name="Terryn N."/>
            <person name="Kreis M."/>
            <person name="Kavanagh T."/>
            <person name="Entian K.D."/>
            <person name="Rieger M."/>
            <person name="James R."/>
            <person name="Puigdomenech P."/>
            <person name="Hatzopoulos P."/>
            <person name="Obermaier B."/>
            <person name="Duesterhoft A."/>
            <person name="Jones J."/>
            <person name="Palme K."/>
            <person name="Ansorge W."/>
            <person name="Delseny M."/>
            <person name="Bancroft I."/>
            <person name="Mewes H.W."/>
            <person name="Schueller C."/>
            <person name="Chalwatzis N."/>
        </authorList>
    </citation>
    <scope>NUCLEOTIDE SEQUENCE</scope>
</reference>
<reference evidence="2" key="4">
    <citation type="submission" date="1999-06" db="EMBL/GenBank/DDBJ databases">
        <authorList>
            <person name="EU Arabidopsis sequencing project"/>
        </authorList>
    </citation>
    <scope>NUCLEOTIDE SEQUENCE</scope>
</reference>
<dbReference type="EMBL" id="AL161546">
    <property type="protein sequence ID" value="CAB78734.1"/>
    <property type="molecule type" value="Genomic_DNA"/>
</dbReference>
<dbReference type="EMBL" id="Z97343">
    <property type="protein sequence ID" value="CAB10512.1"/>
    <property type="molecule type" value="Genomic_DNA"/>
</dbReference>
<dbReference type="PIR" id="C71442">
    <property type="entry name" value="C71442"/>
</dbReference>
<evidence type="ECO:0000256" key="1">
    <source>
        <dbReference type="SAM" id="MobiDB-lite"/>
    </source>
</evidence>
<feature type="region of interest" description="Disordered" evidence="1">
    <location>
        <begin position="37"/>
        <end position="57"/>
    </location>
</feature>